<dbReference type="InterPro" id="IPR036179">
    <property type="entry name" value="Ig-like_dom_sf"/>
</dbReference>
<name>A0AAV7P5A2_PLEWA</name>
<protein>
    <recommendedName>
        <fullName evidence="1">Ig-like domain-containing protein</fullName>
    </recommendedName>
</protein>
<dbReference type="InterPro" id="IPR013783">
    <property type="entry name" value="Ig-like_fold"/>
</dbReference>
<dbReference type="PROSITE" id="PS50835">
    <property type="entry name" value="IG_LIKE"/>
    <property type="match status" value="1"/>
</dbReference>
<dbReference type="InterPro" id="IPR003599">
    <property type="entry name" value="Ig_sub"/>
</dbReference>
<proteinExistence type="predicted"/>
<dbReference type="PANTHER" id="PTHR11422">
    <property type="entry name" value="T-CELL SURFACE GLYCOPROTEIN CD4"/>
    <property type="match status" value="1"/>
</dbReference>
<keyword evidence="3" id="KW-1185">Reference proteome</keyword>
<dbReference type="SUPFAM" id="SSF48726">
    <property type="entry name" value="Immunoglobulin"/>
    <property type="match status" value="2"/>
</dbReference>
<dbReference type="InterPro" id="IPR013106">
    <property type="entry name" value="Ig_V-set"/>
</dbReference>
<sequence>MLARVSAEVTLKCEANAEIKNLKWEKENSIILQWQKGVTFVFKGQSEMARSRSHLNMQQFNRGDCSMRIVQLEMSDAGLYTSTANIKEILRVQLVLFNMTSADSKALLVSDNLELLLVSNPATIPQDVSVTCRNPKDKERRAWRINRGQSLTQTLQVEDLQLEDSGDWKCKISTGKASLELSLEVTVAGFHSHDSGPTMLFSRINDTVLLSFVFNFNIRDPPTGFQPEVTSGGVYWSDDPAELGQQKTTLSVSQDGVCWSHECGQSSPGVRGSDLSFRLPRVQFDNAAWYTLVVRFAHKALKKKFHLTVLRVAASSKGPVAPESQVTLICEVSNHSSETVLRWTQVNGSLADTQEKKGAGRFRITLQMFPERFGLWQCSLYDGQKLLQTADFELGMWAVLSMRV</sequence>
<dbReference type="Proteomes" id="UP001066276">
    <property type="component" value="Chromosome 7"/>
</dbReference>
<organism evidence="2 3">
    <name type="scientific">Pleurodeles waltl</name>
    <name type="common">Iberian ribbed newt</name>
    <dbReference type="NCBI Taxonomy" id="8319"/>
    <lineage>
        <taxon>Eukaryota</taxon>
        <taxon>Metazoa</taxon>
        <taxon>Chordata</taxon>
        <taxon>Craniata</taxon>
        <taxon>Vertebrata</taxon>
        <taxon>Euteleostomi</taxon>
        <taxon>Amphibia</taxon>
        <taxon>Batrachia</taxon>
        <taxon>Caudata</taxon>
        <taxon>Salamandroidea</taxon>
        <taxon>Salamandridae</taxon>
        <taxon>Pleurodelinae</taxon>
        <taxon>Pleurodeles</taxon>
    </lineage>
</organism>
<dbReference type="Pfam" id="PF07686">
    <property type="entry name" value="V-set"/>
    <property type="match status" value="1"/>
</dbReference>
<accession>A0AAV7P5A2</accession>
<dbReference type="AlphaFoldDB" id="A0AAV7P5A2"/>
<comment type="caution">
    <text evidence="2">The sequence shown here is derived from an EMBL/GenBank/DDBJ whole genome shotgun (WGS) entry which is preliminary data.</text>
</comment>
<dbReference type="Gene3D" id="2.60.40.10">
    <property type="entry name" value="Immunoglobulins"/>
    <property type="match status" value="2"/>
</dbReference>
<dbReference type="SMART" id="SM00409">
    <property type="entry name" value="IG"/>
    <property type="match status" value="3"/>
</dbReference>
<evidence type="ECO:0000313" key="3">
    <source>
        <dbReference type="Proteomes" id="UP001066276"/>
    </source>
</evidence>
<evidence type="ECO:0000313" key="2">
    <source>
        <dbReference type="EMBL" id="KAJ1122432.1"/>
    </source>
</evidence>
<dbReference type="EMBL" id="JANPWB010000011">
    <property type="protein sequence ID" value="KAJ1122432.1"/>
    <property type="molecule type" value="Genomic_DNA"/>
</dbReference>
<gene>
    <name evidence="2" type="ORF">NDU88_000919</name>
</gene>
<evidence type="ECO:0000259" key="1">
    <source>
        <dbReference type="PROSITE" id="PS50835"/>
    </source>
</evidence>
<feature type="domain" description="Ig-like" evidence="1">
    <location>
        <begin position="126"/>
        <end position="186"/>
    </location>
</feature>
<reference evidence="2" key="1">
    <citation type="journal article" date="2022" name="bioRxiv">
        <title>Sequencing and chromosome-scale assembly of the giantPleurodeles waltlgenome.</title>
        <authorList>
            <person name="Brown T."/>
            <person name="Elewa A."/>
            <person name="Iarovenko S."/>
            <person name="Subramanian E."/>
            <person name="Araus A.J."/>
            <person name="Petzold A."/>
            <person name="Susuki M."/>
            <person name="Suzuki K.-i.T."/>
            <person name="Hayashi T."/>
            <person name="Toyoda A."/>
            <person name="Oliveira C."/>
            <person name="Osipova E."/>
            <person name="Leigh N.D."/>
            <person name="Simon A."/>
            <person name="Yun M.H."/>
        </authorList>
    </citation>
    <scope>NUCLEOTIDE SEQUENCE</scope>
    <source>
        <strain evidence="2">20211129_DDA</strain>
        <tissue evidence="2">Liver</tissue>
    </source>
</reference>
<dbReference type="PANTHER" id="PTHR11422:SF0">
    <property type="entry name" value="T-CELL SURFACE GLYCOPROTEIN CD4"/>
    <property type="match status" value="1"/>
</dbReference>
<dbReference type="InterPro" id="IPR007110">
    <property type="entry name" value="Ig-like_dom"/>
</dbReference>